<feature type="binding site" evidence="6">
    <location>
        <position position="180"/>
    </location>
    <ligand>
        <name>Fe cation</name>
        <dbReference type="ChEBI" id="CHEBI:24875"/>
        <label>1</label>
    </ligand>
</feature>
<dbReference type="NCBIfam" id="TIGR00282">
    <property type="entry name" value="TIGR00282 family metallophosphoesterase"/>
    <property type="match status" value="1"/>
</dbReference>
<sequence length="265" mass="29025">MRILFLGDIVGEPGRKAVIGRISSLKRELEVDFIIANGENSAAGRGITPKISIQLLRSGIAVLTTGDHIWDQKEIVEYLPTEPRLLRPLNYEEGTPGQGSVVLETAKGKVAVINAQGRTFMNPPLENPFTRVEDEVARLREEEDVKVVFVDFHAETTSESIAMGHHLDGKVSAVVGTHTHVQTADEKILPKGTAHLTDAGMCGPDHSILGRNVESVVWRFKTGMPTRFPVAKGQVRLCGVVVDVDEETGMARSIERYNELLDLGQ</sequence>
<dbReference type="FunFam" id="3.60.21.10:FF:000016">
    <property type="entry name" value="Putative metallophosphoesterase"/>
    <property type="match status" value="1"/>
</dbReference>
<feature type="binding site" evidence="6">
    <location>
        <position position="153"/>
    </location>
    <ligand>
        <name>Fe cation</name>
        <dbReference type="ChEBI" id="CHEBI:24875"/>
        <label>2</label>
    </ligand>
</feature>
<comment type="similarity">
    <text evidence="4">Belongs to the YmdB-like family.</text>
</comment>
<feature type="binding site" evidence="6">
    <location>
        <position position="39"/>
    </location>
    <ligand>
        <name>Fe cation</name>
        <dbReference type="ChEBI" id="CHEBI:24875"/>
        <label>2</label>
    </ligand>
</feature>
<dbReference type="PIRSF" id="PIRSF004789">
    <property type="entry name" value="DR1281"/>
    <property type="match status" value="1"/>
</dbReference>
<dbReference type="AlphaFoldDB" id="A0A851GB22"/>
<dbReference type="InterPro" id="IPR005235">
    <property type="entry name" value="YmdB-like"/>
</dbReference>
<dbReference type="EMBL" id="JACBAZ010000001">
    <property type="protein sequence ID" value="NWK54616.1"/>
    <property type="molecule type" value="Genomic_DNA"/>
</dbReference>
<feature type="binding site" evidence="6">
    <location>
        <position position="40"/>
    </location>
    <ligand>
        <name>Fe cation</name>
        <dbReference type="ChEBI" id="CHEBI:24875"/>
        <label>1</label>
    </ligand>
</feature>
<evidence type="ECO:0000256" key="6">
    <source>
        <dbReference type="PIRSR" id="PIRSR004789-51"/>
    </source>
</evidence>
<keyword evidence="3" id="KW-0408">Iron</keyword>
<dbReference type="RefSeq" id="WP_178931445.1">
    <property type="nucleotide sequence ID" value="NZ_JACBAZ010000001.1"/>
</dbReference>
<dbReference type="GO" id="GO:0046872">
    <property type="term" value="F:metal ion binding"/>
    <property type="evidence" value="ECO:0007669"/>
    <property type="project" value="UniProtKB-KW"/>
</dbReference>
<evidence type="ECO:0000256" key="5">
    <source>
        <dbReference type="PIRSR" id="PIRSR004789-50"/>
    </source>
</evidence>
<proteinExistence type="inferred from homology"/>
<dbReference type="SUPFAM" id="SSF56300">
    <property type="entry name" value="Metallo-dependent phosphatases"/>
    <property type="match status" value="1"/>
</dbReference>
<accession>A0A851GB22</accession>
<gene>
    <name evidence="7" type="ORF">HW115_03275</name>
</gene>
<dbReference type="Pfam" id="PF13277">
    <property type="entry name" value="YmdB"/>
    <property type="match status" value="1"/>
</dbReference>
<dbReference type="CDD" id="cd07382">
    <property type="entry name" value="MPP_DR1281"/>
    <property type="match status" value="1"/>
</dbReference>
<dbReference type="InterPro" id="IPR029052">
    <property type="entry name" value="Metallo-depent_PP-like"/>
</dbReference>
<keyword evidence="1 6" id="KW-0479">Metal-binding</keyword>
<keyword evidence="2" id="KW-0378">Hydrolase</keyword>
<dbReference type="GO" id="GO:0004113">
    <property type="term" value="F:2',3'-cyclic-nucleotide 3'-phosphodiesterase activity"/>
    <property type="evidence" value="ECO:0007669"/>
    <property type="project" value="TreeGrafter"/>
</dbReference>
<dbReference type="Gene3D" id="3.60.21.10">
    <property type="match status" value="1"/>
</dbReference>
<feature type="binding site" evidence="6">
    <location>
        <position position="8"/>
    </location>
    <ligand>
        <name>Fe cation</name>
        <dbReference type="ChEBI" id="CHEBI:24875"/>
        <label>1</label>
    </ligand>
</feature>
<feature type="active site" description="Proton donor" evidence="5">
    <location>
        <position position="68"/>
    </location>
</feature>
<comment type="caution">
    <text evidence="7">The sequence shown here is derived from an EMBL/GenBank/DDBJ whole genome shotgun (WGS) entry which is preliminary data.</text>
</comment>
<organism evidence="7 8">
    <name type="scientific">Oceaniferula marina</name>
    <dbReference type="NCBI Taxonomy" id="2748318"/>
    <lineage>
        <taxon>Bacteria</taxon>
        <taxon>Pseudomonadati</taxon>
        <taxon>Verrucomicrobiota</taxon>
        <taxon>Verrucomicrobiia</taxon>
        <taxon>Verrucomicrobiales</taxon>
        <taxon>Verrucomicrobiaceae</taxon>
        <taxon>Oceaniferula</taxon>
    </lineage>
</organism>
<evidence type="ECO:0000256" key="3">
    <source>
        <dbReference type="ARBA" id="ARBA00023004"/>
    </source>
</evidence>
<name>A0A851GB22_9BACT</name>
<dbReference type="Proteomes" id="UP000557872">
    <property type="component" value="Unassembled WGS sequence"/>
</dbReference>
<evidence type="ECO:0000256" key="1">
    <source>
        <dbReference type="ARBA" id="ARBA00022723"/>
    </source>
</evidence>
<protein>
    <submittedName>
        <fullName evidence="7">TIGR00282 family metallophosphoesterase</fullName>
    </submittedName>
</protein>
<dbReference type="PANTHER" id="PTHR36303">
    <property type="entry name" value="2',3'-CYCLIC-NUCLEOTIDE 2'-PHOSPHODIESTERASE"/>
    <property type="match status" value="1"/>
</dbReference>
<feature type="binding site" evidence="6">
    <location>
        <position position="67"/>
    </location>
    <ligand>
        <name>Fe cation</name>
        <dbReference type="ChEBI" id="CHEBI:24875"/>
        <label>2</label>
    </ligand>
</feature>
<feature type="binding site" evidence="6">
    <location>
        <position position="178"/>
    </location>
    <ligand>
        <name>Fe cation</name>
        <dbReference type="ChEBI" id="CHEBI:24875"/>
        <label>2</label>
    </ligand>
</feature>
<dbReference type="PANTHER" id="PTHR36303:SF1">
    <property type="entry name" value="2',3'-CYCLIC-NUCLEOTIDE 2'-PHOSPHODIESTERASE"/>
    <property type="match status" value="1"/>
</dbReference>
<evidence type="ECO:0000256" key="2">
    <source>
        <dbReference type="ARBA" id="ARBA00022801"/>
    </source>
</evidence>
<evidence type="ECO:0000313" key="8">
    <source>
        <dbReference type="Proteomes" id="UP000557872"/>
    </source>
</evidence>
<evidence type="ECO:0000313" key="7">
    <source>
        <dbReference type="EMBL" id="NWK54616.1"/>
    </source>
</evidence>
<feature type="binding site" evidence="6">
    <location>
        <position position="39"/>
    </location>
    <ligand>
        <name>Fe cation</name>
        <dbReference type="ChEBI" id="CHEBI:24875"/>
        <label>1</label>
    </ligand>
</feature>
<keyword evidence="8" id="KW-1185">Reference proteome</keyword>
<reference evidence="7 8" key="1">
    <citation type="submission" date="2020-07" db="EMBL/GenBank/DDBJ databases">
        <title>Roseicoccus Jingziensis gen. nov., sp. nov., isolated from coastal seawater.</title>
        <authorList>
            <person name="Feng X."/>
        </authorList>
    </citation>
    <scope>NUCLEOTIDE SEQUENCE [LARGE SCALE GENOMIC DNA]</scope>
    <source>
        <strain evidence="7 8">N1E253</strain>
    </source>
</reference>
<evidence type="ECO:0000256" key="4">
    <source>
        <dbReference type="ARBA" id="ARBA00061401"/>
    </source>
</evidence>